<accession>A0A5B7I8E5</accession>
<dbReference type="EMBL" id="VSRR010055015">
    <property type="protein sequence ID" value="MPC80790.1"/>
    <property type="molecule type" value="Genomic_DNA"/>
</dbReference>
<dbReference type="AlphaFoldDB" id="A0A5B7I8E5"/>
<reference evidence="1 2" key="1">
    <citation type="submission" date="2019-05" db="EMBL/GenBank/DDBJ databases">
        <title>Another draft genome of Portunus trituberculatus and its Hox gene families provides insights of decapod evolution.</title>
        <authorList>
            <person name="Jeong J.-H."/>
            <person name="Song I."/>
            <person name="Kim S."/>
            <person name="Choi T."/>
            <person name="Kim D."/>
            <person name="Ryu S."/>
            <person name="Kim W."/>
        </authorList>
    </citation>
    <scope>NUCLEOTIDE SEQUENCE [LARGE SCALE GENOMIC DNA]</scope>
    <source>
        <tissue evidence="1">Muscle</tissue>
    </source>
</reference>
<sequence>MTNGDTNRTAWFTAEEKCFPRDSKWLHFKAMIWITNTDLWFRLRSGACWEECYINITQTNLMTLSVVAQGPSRWLTESPNEKCEIHELENTNRSLISDETARRYPT</sequence>
<name>A0A5B7I8E5_PORTR</name>
<evidence type="ECO:0000313" key="1">
    <source>
        <dbReference type="EMBL" id="MPC80790.1"/>
    </source>
</evidence>
<proteinExistence type="predicted"/>
<organism evidence="1 2">
    <name type="scientific">Portunus trituberculatus</name>
    <name type="common">Swimming crab</name>
    <name type="synonym">Neptunus trituberculatus</name>
    <dbReference type="NCBI Taxonomy" id="210409"/>
    <lineage>
        <taxon>Eukaryota</taxon>
        <taxon>Metazoa</taxon>
        <taxon>Ecdysozoa</taxon>
        <taxon>Arthropoda</taxon>
        <taxon>Crustacea</taxon>
        <taxon>Multicrustacea</taxon>
        <taxon>Malacostraca</taxon>
        <taxon>Eumalacostraca</taxon>
        <taxon>Eucarida</taxon>
        <taxon>Decapoda</taxon>
        <taxon>Pleocyemata</taxon>
        <taxon>Brachyura</taxon>
        <taxon>Eubrachyura</taxon>
        <taxon>Portunoidea</taxon>
        <taxon>Portunidae</taxon>
        <taxon>Portuninae</taxon>
        <taxon>Portunus</taxon>
    </lineage>
</organism>
<comment type="caution">
    <text evidence="1">The sequence shown here is derived from an EMBL/GenBank/DDBJ whole genome shotgun (WGS) entry which is preliminary data.</text>
</comment>
<dbReference type="OrthoDB" id="10677491at2759"/>
<protein>
    <submittedName>
        <fullName evidence="1">Uncharacterized protein</fullName>
    </submittedName>
</protein>
<evidence type="ECO:0000313" key="2">
    <source>
        <dbReference type="Proteomes" id="UP000324222"/>
    </source>
</evidence>
<gene>
    <name evidence="1" type="ORF">E2C01_075383</name>
</gene>
<keyword evidence="2" id="KW-1185">Reference proteome</keyword>
<dbReference type="Proteomes" id="UP000324222">
    <property type="component" value="Unassembled WGS sequence"/>
</dbReference>